<keyword evidence="2" id="KW-1185">Reference proteome</keyword>
<evidence type="ECO:0000313" key="1">
    <source>
        <dbReference type="EMBL" id="KAI8026933.1"/>
    </source>
</evidence>
<reference evidence="1 2" key="1">
    <citation type="journal article" date="2022" name="Plant J.">
        <title>Chromosome-level genome of Camellia lanceoleosa provides a valuable resource for understanding genome evolution and self-incompatibility.</title>
        <authorList>
            <person name="Gong W."/>
            <person name="Xiao S."/>
            <person name="Wang L."/>
            <person name="Liao Z."/>
            <person name="Chang Y."/>
            <person name="Mo W."/>
            <person name="Hu G."/>
            <person name="Li W."/>
            <person name="Zhao G."/>
            <person name="Zhu H."/>
            <person name="Hu X."/>
            <person name="Ji K."/>
            <person name="Xiang X."/>
            <person name="Song Q."/>
            <person name="Yuan D."/>
            <person name="Jin S."/>
            <person name="Zhang L."/>
        </authorList>
    </citation>
    <scope>NUCLEOTIDE SEQUENCE [LARGE SCALE GENOMIC DNA]</scope>
    <source>
        <strain evidence="1">SQ_2022a</strain>
    </source>
</reference>
<evidence type="ECO:0000313" key="2">
    <source>
        <dbReference type="Proteomes" id="UP001060215"/>
    </source>
</evidence>
<proteinExistence type="predicted"/>
<sequence length="92" mass="11299">MPGQEEVAVAFLLFLYYLWGGDLVQERFQLLKKRKDTGSFTEQDFDEQILKQQQEEEERKRHVQKERKRRWLVPYIWLIRITFLCGYIDTQT</sequence>
<protein>
    <submittedName>
        <fullName evidence="1">Uncharacterized protein</fullName>
    </submittedName>
</protein>
<name>A0ACC0INK9_9ERIC</name>
<dbReference type="EMBL" id="CM045760">
    <property type="protein sequence ID" value="KAI8026933.1"/>
    <property type="molecule type" value="Genomic_DNA"/>
</dbReference>
<gene>
    <name evidence="1" type="ORF">LOK49_LG02G02308</name>
</gene>
<comment type="caution">
    <text evidence="1">The sequence shown here is derived from an EMBL/GenBank/DDBJ whole genome shotgun (WGS) entry which is preliminary data.</text>
</comment>
<accession>A0ACC0INK9</accession>
<organism evidence="1 2">
    <name type="scientific">Camellia lanceoleosa</name>
    <dbReference type="NCBI Taxonomy" id="1840588"/>
    <lineage>
        <taxon>Eukaryota</taxon>
        <taxon>Viridiplantae</taxon>
        <taxon>Streptophyta</taxon>
        <taxon>Embryophyta</taxon>
        <taxon>Tracheophyta</taxon>
        <taxon>Spermatophyta</taxon>
        <taxon>Magnoliopsida</taxon>
        <taxon>eudicotyledons</taxon>
        <taxon>Gunneridae</taxon>
        <taxon>Pentapetalae</taxon>
        <taxon>asterids</taxon>
        <taxon>Ericales</taxon>
        <taxon>Theaceae</taxon>
        <taxon>Camellia</taxon>
    </lineage>
</organism>
<dbReference type="Proteomes" id="UP001060215">
    <property type="component" value="Chromosome 3"/>
</dbReference>